<dbReference type="SUPFAM" id="SSF47598">
    <property type="entry name" value="Ribbon-helix-helix"/>
    <property type="match status" value="1"/>
</dbReference>
<dbReference type="InterPro" id="IPR013321">
    <property type="entry name" value="Arc_rbn_hlx_hlx"/>
</dbReference>
<gene>
    <name evidence="2" type="ORF">ON753_16865</name>
</gene>
<organism evidence="2 3">
    <name type="scientific">Roseibium salinum</name>
    <dbReference type="NCBI Taxonomy" id="1604349"/>
    <lineage>
        <taxon>Bacteria</taxon>
        <taxon>Pseudomonadati</taxon>
        <taxon>Pseudomonadota</taxon>
        <taxon>Alphaproteobacteria</taxon>
        <taxon>Hyphomicrobiales</taxon>
        <taxon>Stappiaceae</taxon>
        <taxon>Roseibium</taxon>
    </lineage>
</organism>
<sequence length="151" mass="17233">MLDTDTAFLSARVPVPLKNRFKSLAARRGLKVQDLLNQLVEEYVQREDRQAPVATEVLRRLRHRRDALSDRGVRHLYLFGSVARGDARPDSDIDLAYELHPNVKLSLFDLGKIEDLIRTALAIPNEIDLVPRSKMFSHVQDTASDDEILVF</sequence>
<evidence type="ECO:0000259" key="1">
    <source>
        <dbReference type="Pfam" id="PF01909"/>
    </source>
</evidence>
<dbReference type="RefSeq" id="WP_265963774.1">
    <property type="nucleotide sequence ID" value="NZ_JAPEVI010000003.1"/>
</dbReference>
<evidence type="ECO:0000313" key="3">
    <source>
        <dbReference type="Proteomes" id="UP001300261"/>
    </source>
</evidence>
<dbReference type="SUPFAM" id="SSF81301">
    <property type="entry name" value="Nucleotidyltransferase"/>
    <property type="match status" value="1"/>
</dbReference>
<dbReference type="PANTHER" id="PTHR43852">
    <property type="entry name" value="NUCLEOTIDYLTRANSFERASE"/>
    <property type="match status" value="1"/>
</dbReference>
<dbReference type="InterPro" id="IPR043519">
    <property type="entry name" value="NT_sf"/>
</dbReference>
<keyword evidence="3" id="KW-1185">Reference proteome</keyword>
<dbReference type="Pfam" id="PF01909">
    <property type="entry name" value="NTP_transf_2"/>
    <property type="match status" value="1"/>
</dbReference>
<reference evidence="2 3" key="1">
    <citation type="journal article" date="2016" name="Int. J. Syst. Evol. Microbiol.">
        <title>Labrenzia salina sp. nov., isolated from the rhizosphere of the halophyte Arthrocnemum macrostachyum.</title>
        <authorList>
            <person name="Camacho M."/>
            <person name="Redondo-Gomez S."/>
            <person name="Rodriguez-Llorente I."/>
            <person name="Rohde M."/>
            <person name="Sproer C."/>
            <person name="Schumann P."/>
            <person name="Klenk H.P."/>
            <person name="Montero-Calasanz M.D.C."/>
        </authorList>
    </citation>
    <scope>NUCLEOTIDE SEQUENCE [LARGE SCALE GENOMIC DNA]</scope>
    <source>
        <strain evidence="2 3">DSM 29163</strain>
    </source>
</reference>
<dbReference type="Gene3D" id="1.10.1220.10">
    <property type="entry name" value="Met repressor-like"/>
    <property type="match status" value="1"/>
</dbReference>
<dbReference type="Gene3D" id="3.30.460.10">
    <property type="entry name" value="Beta Polymerase, domain 2"/>
    <property type="match status" value="1"/>
</dbReference>
<dbReference type="PANTHER" id="PTHR43852:SF3">
    <property type="entry name" value="NUCLEOTIDYLTRANSFERASE"/>
    <property type="match status" value="1"/>
</dbReference>
<feature type="domain" description="Polymerase nucleotidyl transferase" evidence="1">
    <location>
        <begin position="65"/>
        <end position="136"/>
    </location>
</feature>
<dbReference type="EMBL" id="JAPEVI010000003">
    <property type="protein sequence ID" value="MCX2724027.1"/>
    <property type="molecule type" value="Genomic_DNA"/>
</dbReference>
<dbReference type="CDD" id="cd05403">
    <property type="entry name" value="NT_KNTase_like"/>
    <property type="match status" value="1"/>
</dbReference>
<comment type="caution">
    <text evidence="2">The sequence shown here is derived from an EMBL/GenBank/DDBJ whole genome shotgun (WGS) entry which is preliminary data.</text>
</comment>
<dbReference type="InterPro" id="IPR010985">
    <property type="entry name" value="Ribbon_hlx_hlx"/>
</dbReference>
<dbReference type="InterPro" id="IPR002934">
    <property type="entry name" value="Polymerase_NTP_transf_dom"/>
</dbReference>
<accession>A0ABT3R4U5</accession>
<dbReference type="Proteomes" id="UP001300261">
    <property type="component" value="Unassembled WGS sequence"/>
</dbReference>
<proteinExistence type="predicted"/>
<protein>
    <submittedName>
        <fullName evidence="2">Nucleotidyltransferase domain-containing protein</fullName>
    </submittedName>
</protein>
<evidence type="ECO:0000313" key="2">
    <source>
        <dbReference type="EMBL" id="MCX2724027.1"/>
    </source>
</evidence>
<dbReference type="InterPro" id="IPR052930">
    <property type="entry name" value="TA_antitoxin_MntA"/>
</dbReference>
<name>A0ABT3R4U5_9HYPH</name>